<dbReference type="Gene3D" id="1.25.40.390">
    <property type="match status" value="1"/>
</dbReference>
<comment type="subcellular location">
    <subcellularLocation>
        <location evidence="1">Cell outer membrane</location>
    </subcellularLocation>
</comment>
<reference evidence="9 11" key="1">
    <citation type="submission" date="2019-09" db="EMBL/GenBank/DDBJ databases">
        <title>Butyricimonas paravirosa DSM 105722 (=214-4 = JCM 18677 = CCUG 65563).</title>
        <authorList>
            <person name="Le Roy T."/>
            <person name="Cani P.D."/>
        </authorList>
    </citation>
    <scope>NUCLEOTIDE SEQUENCE [LARGE SCALE GENOMIC DNA]</scope>
    <source>
        <strain evidence="9 11">DSM 105722</strain>
    </source>
</reference>
<name>A0A7X5YFE1_9BACT</name>
<dbReference type="RefSeq" id="WP_118305166.1">
    <property type="nucleotide sequence ID" value="NZ_BMPA01000014.1"/>
</dbReference>
<feature type="domain" description="SusD-like N-terminal" evidence="7">
    <location>
        <begin position="51"/>
        <end position="212"/>
    </location>
</feature>
<evidence type="ECO:0000259" key="6">
    <source>
        <dbReference type="Pfam" id="PF07980"/>
    </source>
</evidence>
<dbReference type="InterPro" id="IPR012944">
    <property type="entry name" value="SusD_RagB_dom"/>
</dbReference>
<evidence type="ECO:0000313" key="8">
    <source>
        <dbReference type="EMBL" id="NJC20178.1"/>
    </source>
</evidence>
<dbReference type="SUPFAM" id="SSF48452">
    <property type="entry name" value="TPR-like"/>
    <property type="match status" value="1"/>
</dbReference>
<dbReference type="GeneID" id="86891405"/>
<organism evidence="8 10">
    <name type="scientific">Butyricimonas paravirosa</name>
    <dbReference type="NCBI Taxonomy" id="1472417"/>
    <lineage>
        <taxon>Bacteria</taxon>
        <taxon>Pseudomonadati</taxon>
        <taxon>Bacteroidota</taxon>
        <taxon>Bacteroidia</taxon>
        <taxon>Bacteroidales</taxon>
        <taxon>Odoribacteraceae</taxon>
        <taxon>Butyricimonas</taxon>
    </lineage>
</organism>
<evidence type="ECO:0000256" key="4">
    <source>
        <dbReference type="ARBA" id="ARBA00023136"/>
    </source>
</evidence>
<evidence type="ECO:0000259" key="7">
    <source>
        <dbReference type="Pfam" id="PF14322"/>
    </source>
</evidence>
<protein>
    <submittedName>
        <fullName evidence="9">RagB/SusD family nutrient uptake outer membrane protein</fullName>
    </submittedName>
</protein>
<evidence type="ECO:0000313" key="9">
    <source>
        <dbReference type="EMBL" id="WOF12374.1"/>
    </source>
</evidence>
<dbReference type="InterPro" id="IPR033985">
    <property type="entry name" value="SusD-like_N"/>
</dbReference>
<gene>
    <name evidence="9" type="ORF">F1644_08905</name>
    <name evidence="8" type="ORF">GGR15_003821</name>
</gene>
<dbReference type="Pfam" id="PF07980">
    <property type="entry name" value="SusD_RagB"/>
    <property type="match status" value="1"/>
</dbReference>
<dbReference type="Pfam" id="PF14322">
    <property type="entry name" value="SusD-like_3"/>
    <property type="match status" value="1"/>
</dbReference>
<evidence type="ECO:0000313" key="11">
    <source>
        <dbReference type="Proteomes" id="UP001302374"/>
    </source>
</evidence>
<dbReference type="Proteomes" id="UP001302374">
    <property type="component" value="Chromosome"/>
</dbReference>
<keyword evidence="5" id="KW-0998">Cell outer membrane</keyword>
<keyword evidence="4" id="KW-0472">Membrane</keyword>
<dbReference type="GO" id="GO:0009279">
    <property type="term" value="C:cell outer membrane"/>
    <property type="evidence" value="ECO:0007669"/>
    <property type="project" value="UniProtKB-SubCell"/>
</dbReference>
<evidence type="ECO:0000256" key="5">
    <source>
        <dbReference type="ARBA" id="ARBA00023237"/>
    </source>
</evidence>
<keyword evidence="11" id="KW-1185">Reference proteome</keyword>
<feature type="domain" description="RagB/SusD" evidence="6">
    <location>
        <begin position="376"/>
        <end position="470"/>
    </location>
</feature>
<dbReference type="AlphaFoldDB" id="A0A7X5YFE1"/>
<evidence type="ECO:0000313" key="10">
    <source>
        <dbReference type="Proteomes" id="UP000576368"/>
    </source>
</evidence>
<dbReference type="InterPro" id="IPR011990">
    <property type="entry name" value="TPR-like_helical_dom_sf"/>
</dbReference>
<dbReference type="EMBL" id="JAATLI010000015">
    <property type="protein sequence ID" value="NJC20178.1"/>
    <property type="molecule type" value="Genomic_DNA"/>
</dbReference>
<proteinExistence type="inferred from homology"/>
<dbReference type="PROSITE" id="PS51257">
    <property type="entry name" value="PROKAR_LIPOPROTEIN"/>
    <property type="match status" value="1"/>
</dbReference>
<evidence type="ECO:0000256" key="2">
    <source>
        <dbReference type="ARBA" id="ARBA00006275"/>
    </source>
</evidence>
<dbReference type="EMBL" id="CP043839">
    <property type="protein sequence ID" value="WOF12374.1"/>
    <property type="molecule type" value="Genomic_DNA"/>
</dbReference>
<evidence type="ECO:0000256" key="3">
    <source>
        <dbReference type="ARBA" id="ARBA00022729"/>
    </source>
</evidence>
<comment type="similarity">
    <text evidence="2">Belongs to the SusD family.</text>
</comment>
<sequence length="511" mass="59270">MKTINDIKHLILVCIFIPIFTSCNNWLAVDMEDGMLEDKLYESNEGYMTVLNGVYARLNENYSTTLSMTILDVMAQYYNVRQNTDHIFHVYGNYIFDDKVFEETSSSVWARQYAQIANLNTLLTHIDAEDSNIKVSYYSFVKGEALALRAFLHFDLIRLYGPIYNSATENITCIPYQESDSKEIQPLLPAKDVMGKIIRDLKEAAELLEEDPVRTKGVMAEDSEDLNETNDFRYRQYRLNYYAVKTLLARAYLWVGDKANALLVSKELIVENDEKKVFPWITKADVLNAEIPDLLFSTEVIFGLYNTSRVSVFNQYFKETTTINNALVFKGERLNDISCKLPYYFSDDDDLRRGSNFWSEETLEQMTNSGSASQPSICFKKYADIPGTTKPFRYMIPMIRMSEIYLMAAECTDDLTESIGYINEIRNNRNCVDLNLQPGDTKESIQQYITNEFIREVIGEGQLYFYYKRLGMEEILSGTEFSEDRWLESINLQNYVWPLPKTETDQRVNVN</sequence>
<dbReference type="Proteomes" id="UP000576368">
    <property type="component" value="Unassembled WGS sequence"/>
</dbReference>
<evidence type="ECO:0000256" key="1">
    <source>
        <dbReference type="ARBA" id="ARBA00004442"/>
    </source>
</evidence>
<keyword evidence="3" id="KW-0732">Signal</keyword>
<reference evidence="8 10" key="2">
    <citation type="submission" date="2020-03" db="EMBL/GenBank/DDBJ databases">
        <title>Genomic Encyclopedia of Type Strains, Phase IV (KMG-IV): sequencing the most valuable type-strain genomes for metagenomic binning, comparative biology and taxonomic classification.</title>
        <authorList>
            <person name="Goeker M."/>
        </authorList>
    </citation>
    <scope>NUCLEOTIDE SEQUENCE [LARGE SCALE GENOMIC DNA]</scope>
    <source>
        <strain evidence="8 10">DSM 105722</strain>
    </source>
</reference>
<accession>A0A7X5YFE1</accession>